<dbReference type="RefSeq" id="WP_284102639.1">
    <property type="nucleotide sequence ID" value="NZ_JARRAF010000035.1"/>
</dbReference>
<sequence length="126" mass="13667">MSDQDFGKRLAGHLSEAAEQLSAAQKEKLGMARLRALERARMRAPQPVGALAGVGVGLGRQLRDSHKLWRVGLIALAIGAAIAFSLQFNDVQTDDDIDTLLLSDELPPDAYISERFDTILQGHSQS</sequence>
<keyword evidence="1" id="KW-1133">Transmembrane helix</keyword>
<keyword evidence="1" id="KW-0812">Transmembrane</keyword>
<accession>A0ABT7E1Y1</accession>
<name>A0ABT7E1Y1_9NEIS</name>
<dbReference type="EMBL" id="JARRAF010000035">
    <property type="protein sequence ID" value="MDK2126322.1"/>
    <property type="molecule type" value="Genomic_DNA"/>
</dbReference>
<dbReference type="Pfam" id="PF12279">
    <property type="entry name" value="DUF3619"/>
    <property type="match status" value="1"/>
</dbReference>
<organism evidence="2 3">
    <name type="scientific">Parachitinimonas caeni</name>
    <dbReference type="NCBI Taxonomy" id="3031301"/>
    <lineage>
        <taxon>Bacteria</taxon>
        <taxon>Pseudomonadati</taxon>
        <taxon>Pseudomonadota</taxon>
        <taxon>Betaproteobacteria</taxon>
        <taxon>Neisseriales</taxon>
        <taxon>Chitinibacteraceae</taxon>
        <taxon>Parachitinimonas</taxon>
    </lineage>
</organism>
<keyword evidence="3" id="KW-1185">Reference proteome</keyword>
<dbReference type="InterPro" id="IPR022064">
    <property type="entry name" value="DUF3619"/>
</dbReference>
<comment type="caution">
    <text evidence="2">The sequence shown here is derived from an EMBL/GenBank/DDBJ whole genome shotgun (WGS) entry which is preliminary data.</text>
</comment>
<proteinExistence type="predicted"/>
<protein>
    <submittedName>
        <fullName evidence="2">DUF3619 family protein</fullName>
    </submittedName>
</protein>
<evidence type="ECO:0000313" key="2">
    <source>
        <dbReference type="EMBL" id="MDK2126322.1"/>
    </source>
</evidence>
<evidence type="ECO:0000313" key="3">
    <source>
        <dbReference type="Proteomes" id="UP001172778"/>
    </source>
</evidence>
<keyword evidence="1" id="KW-0472">Membrane</keyword>
<feature type="transmembrane region" description="Helical" evidence="1">
    <location>
        <begin position="68"/>
        <end position="88"/>
    </location>
</feature>
<dbReference type="Proteomes" id="UP001172778">
    <property type="component" value="Unassembled WGS sequence"/>
</dbReference>
<reference evidence="2" key="1">
    <citation type="submission" date="2023-03" db="EMBL/GenBank/DDBJ databases">
        <title>Chitinimonas shenzhenensis gen. nov., sp. nov., a novel member of family Burkholderiaceae isolated from activated sludge collected in Shen Zhen, China.</title>
        <authorList>
            <person name="Wang X."/>
        </authorList>
    </citation>
    <scope>NUCLEOTIDE SEQUENCE</scope>
    <source>
        <strain evidence="2">DQS-5</strain>
    </source>
</reference>
<gene>
    <name evidence="2" type="ORF">PZA18_19950</name>
</gene>
<evidence type="ECO:0000256" key="1">
    <source>
        <dbReference type="SAM" id="Phobius"/>
    </source>
</evidence>